<dbReference type="GO" id="GO:0008810">
    <property type="term" value="F:cellulase activity"/>
    <property type="evidence" value="ECO:0007669"/>
    <property type="project" value="InterPro"/>
</dbReference>
<dbReference type="GO" id="GO:0000272">
    <property type="term" value="P:polysaccharide catabolic process"/>
    <property type="evidence" value="ECO:0007669"/>
    <property type="project" value="InterPro"/>
</dbReference>
<dbReference type="VEuPathDB" id="FungiDB:PC110_g4390"/>
<sequence>MKLFITALAFASAANAQEFCCRNDQSSGSTISWHTGFNWAGDNWQVKSYANAALTFTPKQVSAISSIPTTMHYTYTYDGNIIANVAYDMFTSSSANGAVEYELMVWLAALGGAWPLTSSGKPISSVTVGGVDFNLYQGMNKNVKVFTYSAAHSAIYSKTLTPSFTNTMKFLIPATLALAAVASSTDAQKYCGRDDLKVVGDYTVYNNLWGEDNDKAGGQCTEVTGSTSSSVSWKTSFNWAGDNWQVKSYANAALKFSPKQ</sequence>
<evidence type="ECO:0008006" key="4">
    <source>
        <dbReference type="Google" id="ProtNLM"/>
    </source>
</evidence>
<feature type="non-terminal residue" evidence="2">
    <location>
        <position position="260"/>
    </location>
</feature>
<proteinExistence type="predicted"/>
<dbReference type="EMBL" id="JAENGZ010001280">
    <property type="protein sequence ID" value="KAG6949213.1"/>
    <property type="molecule type" value="Genomic_DNA"/>
</dbReference>
<feature type="signal peptide" evidence="1">
    <location>
        <begin position="1"/>
        <end position="16"/>
    </location>
</feature>
<dbReference type="Proteomes" id="UP000688947">
    <property type="component" value="Unassembled WGS sequence"/>
</dbReference>
<accession>A0A8T1TXX3</accession>
<dbReference type="PANTHER" id="PTHR34002:SF9">
    <property type="entry name" value="XYLOGLUCAN-SPECIFIC ENDO-BETA-1,4-GLUCANASE A"/>
    <property type="match status" value="1"/>
</dbReference>
<comment type="caution">
    <text evidence="2">The sequence shown here is derived from an EMBL/GenBank/DDBJ whole genome shotgun (WGS) entry which is preliminary data.</text>
</comment>
<organism evidence="2 3">
    <name type="scientific">Phytophthora cactorum</name>
    <dbReference type="NCBI Taxonomy" id="29920"/>
    <lineage>
        <taxon>Eukaryota</taxon>
        <taxon>Sar</taxon>
        <taxon>Stramenopiles</taxon>
        <taxon>Oomycota</taxon>
        <taxon>Peronosporomycetes</taxon>
        <taxon>Peronosporales</taxon>
        <taxon>Peronosporaceae</taxon>
        <taxon>Phytophthora</taxon>
    </lineage>
</organism>
<feature type="chain" id="PRO_5035793021" description="Concanavalin A-like lectin/glucanase domain" evidence="1">
    <location>
        <begin position="17"/>
        <end position="260"/>
    </location>
</feature>
<keyword evidence="1" id="KW-0732">Signal</keyword>
<dbReference type="InterPro" id="IPR002594">
    <property type="entry name" value="GH12"/>
</dbReference>
<gene>
    <name evidence="2" type="ORF">JG687_00015027</name>
</gene>
<dbReference type="Pfam" id="PF01670">
    <property type="entry name" value="Glyco_hydro_12"/>
    <property type="match status" value="1"/>
</dbReference>
<evidence type="ECO:0000313" key="3">
    <source>
        <dbReference type="Proteomes" id="UP000688947"/>
    </source>
</evidence>
<name>A0A8T1TXX3_9STRA</name>
<reference evidence="2" key="1">
    <citation type="submission" date="2021-01" db="EMBL/GenBank/DDBJ databases">
        <title>Phytophthora aleatoria, a newly-described species from Pinus radiata is distinct from Phytophthora cactorum isolates based on comparative genomics.</title>
        <authorList>
            <person name="Mcdougal R."/>
            <person name="Panda P."/>
            <person name="Williams N."/>
            <person name="Studholme D.J."/>
        </authorList>
    </citation>
    <scope>NUCLEOTIDE SEQUENCE</scope>
    <source>
        <strain evidence="2">NZFS 3830</strain>
    </source>
</reference>
<protein>
    <recommendedName>
        <fullName evidence="4">Concanavalin A-like lectin/glucanase domain</fullName>
    </recommendedName>
</protein>
<evidence type="ECO:0000313" key="2">
    <source>
        <dbReference type="EMBL" id="KAG6949213.1"/>
    </source>
</evidence>
<dbReference type="OrthoDB" id="95118at2759"/>
<dbReference type="AlphaFoldDB" id="A0A8T1TXX3"/>
<evidence type="ECO:0000256" key="1">
    <source>
        <dbReference type="SAM" id="SignalP"/>
    </source>
</evidence>
<dbReference type="PANTHER" id="PTHR34002">
    <property type="entry name" value="BLR1656 PROTEIN"/>
    <property type="match status" value="1"/>
</dbReference>